<comment type="similarity">
    <text evidence="4 12">Belongs to the purine nucleoside phosphorylase YfiH/LACC1 family.</text>
</comment>
<evidence type="ECO:0000256" key="2">
    <source>
        <dbReference type="ARBA" id="ARBA00001947"/>
    </source>
</evidence>
<comment type="catalytic activity">
    <reaction evidence="10">
        <text>adenosine + phosphate = alpha-D-ribose 1-phosphate + adenine</text>
        <dbReference type="Rhea" id="RHEA:27642"/>
        <dbReference type="ChEBI" id="CHEBI:16335"/>
        <dbReference type="ChEBI" id="CHEBI:16708"/>
        <dbReference type="ChEBI" id="CHEBI:43474"/>
        <dbReference type="ChEBI" id="CHEBI:57720"/>
        <dbReference type="EC" id="2.4.2.1"/>
    </reaction>
    <physiologicalReaction direction="left-to-right" evidence="10">
        <dbReference type="Rhea" id="RHEA:27643"/>
    </physiologicalReaction>
</comment>
<dbReference type="GO" id="GO:0005507">
    <property type="term" value="F:copper ion binding"/>
    <property type="evidence" value="ECO:0007669"/>
    <property type="project" value="TreeGrafter"/>
</dbReference>
<gene>
    <name evidence="13" type="ORF">DFR57_106190</name>
</gene>
<evidence type="ECO:0000256" key="3">
    <source>
        <dbReference type="ARBA" id="ARBA00003215"/>
    </source>
</evidence>
<comment type="catalytic activity">
    <reaction evidence="9">
        <text>adenosine + H2O + H(+) = inosine + NH4(+)</text>
        <dbReference type="Rhea" id="RHEA:24408"/>
        <dbReference type="ChEBI" id="CHEBI:15377"/>
        <dbReference type="ChEBI" id="CHEBI:15378"/>
        <dbReference type="ChEBI" id="CHEBI:16335"/>
        <dbReference type="ChEBI" id="CHEBI:17596"/>
        <dbReference type="ChEBI" id="CHEBI:28938"/>
        <dbReference type="EC" id="3.5.4.4"/>
    </reaction>
    <physiologicalReaction direction="left-to-right" evidence="9">
        <dbReference type="Rhea" id="RHEA:24409"/>
    </physiologicalReaction>
</comment>
<dbReference type="SUPFAM" id="SSF64438">
    <property type="entry name" value="CNF1/YfiH-like putative cysteine hydrolases"/>
    <property type="match status" value="1"/>
</dbReference>
<dbReference type="PANTHER" id="PTHR30616">
    <property type="entry name" value="UNCHARACTERIZED PROTEIN YFIH"/>
    <property type="match status" value="1"/>
</dbReference>
<dbReference type="NCBIfam" id="TIGR00726">
    <property type="entry name" value="peptidoglycan editing factor PgeF"/>
    <property type="match status" value="1"/>
</dbReference>
<dbReference type="PANTHER" id="PTHR30616:SF2">
    <property type="entry name" value="PURINE NUCLEOSIDE PHOSPHORYLASE LACC1"/>
    <property type="match status" value="1"/>
</dbReference>
<dbReference type="InterPro" id="IPR011324">
    <property type="entry name" value="Cytotoxic_necrot_fac-like_cat"/>
</dbReference>
<dbReference type="GO" id="GO:0017061">
    <property type="term" value="F:S-methyl-5-thioadenosine phosphorylase activity"/>
    <property type="evidence" value="ECO:0007669"/>
    <property type="project" value="UniProtKB-EC"/>
</dbReference>
<sequence length="266" mass="30304">MEPFKYSESDQLLKISKWIKESNVSLLAGFTTKEDGFSKGDYSSMNLGFHVGDVKEDVVRNRAHLSNKLNVPINSMFFINQIHSNFIKEITKKDLQKPFHSEELQDIDGIWTKEPRVLCTLQFADCVPVYFYQPDIPVVGIAHAGWRGTVGSISKEMIQSMAKAGVDPKTVQMAIGPCICGDCYKVDEKVISQVPKQFNHTYQKTNSEYKLDLKRLNFDILVSAGVKKENIISTDYCTSHHDLFFSHRRDKRTGRMVAYIGFGFDK</sequence>
<dbReference type="Gene3D" id="3.60.140.10">
    <property type="entry name" value="CNF1/YfiH-like putative cysteine hydrolases"/>
    <property type="match status" value="1"/>
</dbReference>
<keyword evidence="7" id="KW-0378">Hydrolase</keyword>
<evidence type="ECO:0000256" key="8">
    <source>
        <dbReference type="ARBA" id="ARBA00022833"/>
    </source>
</evidence>
<evidence type="ECO:0000256" key="10">
    <source>
        <dbReference type="ARBA" id="ARBA00048968"/>
    </source>
</evidence>
<dbReference type="Pfam" id="PF02578">
    <property type="entry name" value="Cu-oxidase_4"/>
    <property type="match status" value="1"/>
</dbReference>
<keyword evidence="8" id="KW-0862">Zinc</keyword>
<evidence type="ECO:0000256" key="4">
    <source>
        <dbReference type="ARBA" id="ARBA00007353"/>
    </source>
</evidence>
<dbReference type="AlphaFoldDB" id="A0A368XRW1"/>
<keyword evidence="6" id="KW-0479">Metal-binding</keyword>
<dbReference type="GO" id="GO:0016787">
    <property type="term" value="F:hydrolase activity"/>
    <property type="evidence" value="ECO:0007669"/>
    <property type="project" value="UniProtKB-KW"/>
</dbReference>
<dbReference type="InterPro" id="IPR038371">
    <property type="entry name" value="Cu_polyphenol_OxRdtase_sf"/>
</dbReference>
<evidence type="ECO:0000256" key="12">
    <source>
        <dbReference type="RuleBase" id="RU361274"/>
    </source>
</evidence>
<evidence type="ECO:0000256" key="7">
    <source>
        <dbReference type="ARBA" id="ARBA00022801"/>
    </source>
</evidence>
<reference evidence="13 14" key="1">
    <citation type="submission" date="2018-07" db="EMBL/GenBank/DDBJ databases">
        <title>Genomic Encyclopedia of Type Strains, Phase IV (KMG-IV): sequencing the most valuable type-strain genomes for metagenomic binning, comparative biology and taxonomic classification.</title>
        <authorList>
            <person name="Goeker M."/>
        </authorList>
    </citation>
    <scope>NUCLEOTIDE SEQUENCE [LARGE SCALE GENOMIC DNA]</scope>
    <source>
        <strain evidence="13 14">DSM 27696</strain>
    </source>
</reference>
<dbReference type="CDD" id="cd16833">
    <property type="entry name" value="YfiH"/>
    <property type="match status" value="1"/>
</dbReference>
<evidence type="ECO:0000256" key="11">
    <source>
        <dbReference type="ARBA" id="ARBA00049893"/>
    </source>
</evidence>
<comment type="cofactor">
    <cofactor evidence="2">
        <name>Zn(2+)</name>
        <dbReference type="ChEBI" id="CHEBI:29105"/>
    </cofactor>
</comment>
<comment type="catalytic activity">
    <reaction evidence="1">
        <text>inosine + phosphate = alpha-D-ribose 1-phosphate + hypoxanthine</text>
        <dbReference type="Rhea" id="RHEA:27646"/>
        <dbReference type="ChEBI" id="CHEBI:17368"/>
        <dbReference type="ChEBI" id="CHEBI:17596"/>
        <dbReference type="ChEBI" id="CHEBI:43474"/>
        <dbReference type="ChEBI" id="CHEBI:57720"/>
        <dbReference type="EC" id="2.4.2.1"/>
    </reaction>
    <physiologicalReaction direction="left-to-right" evidence="1">
        <dbReference type="Rhea" id="RHEA:27647"/>
    </physiologicalReaction>
</comment>
<dbReference type="EMBL" id="QPJJ01000006">
    <property type="protein sequence ID" value="RCW70790.1"/>
    <property type="molecule type" value="Genomic_DNA"/>
</dbReference>
<evidence type="ECO:0000256" key="1">
    <source>
        <dbReference type="ARBA" id="ARBA00000553"/>
    </source>
</evidence>
<dbReference type="InterPro" id="IPR003730">
    <property type="entry name" value="Cu_polyphenol_OxRdtase"/>
</dbReference>
<evidence type="ECO:0000256" key="9">
    <source>
        <dbReference type="ARBA" id="ARBA00047989"/>
    </source>
</evidence>
<organism evidence="13 14">
    <name type="scientific">Saliterribacillus persicus</name>
    <dbReference type="NCBI Taxonomy" id="930114"/>
    <lineage>
        <taxon>Bacteria</taxon>
        <taxon>Bacillati</taxon>
        <taxon>Bacillota</taxon>
        <taxon>Bacilli</taxon>
        <taxon>Bacillales</taxon>
        <taxon>Bacillaceae</taxon>
        <taxon>Saliterribacillus</taxon>
    </lineage>
</organism>
<comment type="function">
    <text evidence="3">Purine nucleoside enzyme that catalyzes the phosphorolysis of adenosine and inosine nucleosides, yielding D-ribose 1-phosphate and the respective free bases, adenine and hypoxanthine. Also catalyzes the phosphorolysis of S-methyl-5'-thioadenosine into adenine and S-methyl-5-thio-alpha-D-ribose 1-phosphate. Also has adenosine deaminase activity.</text>
</comment>
<protein>
    <recommendedName>
        <fullName evidence="12">Purine nucleoside phosphorylase</fullName>
    </recommendedName>
</protein>
<evidence type="ECO:0000256" key="5">
    <source>
        <dbReference type="ARBA" id="ARBA00022679"/>
    </source>
</evidence>
<name>A0A368XRW1_9BACI</name>
<keyword evidence="14" id="KW-1185">Reference proteome</keyword>
<evidence type="ECO:0000313" key="13">
    <source>
        <dbReference type="EMBL" id="RCW70790.1"/>
    </source>
</evidence>
<keyword evidence="5" id="KW-0808">Transferase</keyword>
<evidence type="ECO:0000313" key="14">
    <source>
        <dbReference type="Proteomes" id="UP000252585"/>
    </source>
</evidence>
<evidence type="ECO:0000256" key="6">
    <source>
        <dbReference type="ARBA" id="ARBA00022723"/>
    </source>
</evidence>
<accession>A0A368XRW1</accession>
<comment type="catalytic activity">
    <reaction evidence="11">
        <text>S-methyl-5'-thioadenosine + phosphate = 5-(methylsulfanyl)-alpha-D-ribose 1-phosphate + adenine</text>
        <dbReference type="Rhea" id="RHEA:11852"/>
        <dbReference type="ChEBI" id="CHEBI:16708"/>
        <dbReference type="ChEBI" id="CHEBI:17509"/>
        <dbReference type="ChEBI" id="CHEBI:43474"/>
        <dbReference type="ChEBI" id="CHEBI:58533"/>
        <dbReference type="EC" id="2.4.2.28"/>
    </reaction>
    <physiologicalReaction direction="left-to-right" evidence="11">
        <dbReference type="Rhea" id="RHEA:11853"/>
    </physiologicalReaction>
</comment>
<dbReference type="Proteomes" id="UP000252585">
    <property type="component" value="Unassembled WGS sequence"/>
</dbReference>
<dbReference type="RefSeq" id="WP_170132946.1">
    <property type="nucleotide sequence ID" value="NZ_QPJJ01000006.1"/>
</dbReference>
<proteinExistence type="inferred from homology"/>
<comment type="caution">
    <text evidence="13">The sequence shown here is derived from an EMBL/GenBank/DDBJ whole genome shotgun (WGS) entry which is preliminary data.</text>
</comment>